<evidence type="ECO:0000313" key="5">
    <source>
        <dbReference type="Proteomes" id="UP000065511"/>
    </source>
</evidence>
<accession>A0A0S3KEP3</accession>
<feature type="domain" description="HTH cro/C1-type" evidence="2">
    <location>
        <begin position="9"/>
        <end position="63"/>
    </location>
</feature>
<dbReference type="Proteomes" id="UP000065511">
    <property type="component" value="Chromosome"/>
</dbReference>
<dbReference type="RefSeq" id="WP_071879283.1">
    <property type="nucleotide sequence ID" value="NZ_JXLC01000037.1"/>
</dbReference>
<dbReference type="AlphaFoldDB" id="A0A0S3KEP3"/>
<dbReference type="PROSITE" id="PS50943">
    <property type="entry name" value="HTH_CROC1"/>
    <property type="match status" value="1"/>
</dbReference>
<dbReference type="KEGG" id="ess:ATZ33_15660"/>
<dbReference type="SMART" id="SM00530">
    <property type="entry name" value="HTH_XRE"/>
    <property type="match status" value="1"/>
</dbReference>
<dbReference type="GO" id="GO:0003677">
    <property type="term" value="F:DNA binding"/>
    <property type="evidence" value="ECO:0007669"/>
    <property type="project" value="UniProtKB-KW"/>
</dbReference>
<protein>
    <recommendedName>
        <fullName evidence="2">HTH cro/C1-type domain-containing protein</fullName>
    </recommendedName>
</protein>
<evidence type="ECO:0000313" key="4">
    <source>
        <dbReference type="EMBL" id="OJG85502.1"/>
    </source>
</evidence>
<evidence type="ECO:0000313" key="6">
    <source>
        <dbReference type="Proteomes" id="UP000183039"/>
    </source>
</evidence>
<sequence length="275" mass="31734">MTVEIGKQIKKFRQEQGISQQELADYLNISRQTISKWELGKSLPDLENVVRLSEYFKISVDVLLGRKKPGFFRGLFDGKERRQSQMEQNKEEKNVTAFYSAYAQDIRPLFLEEKRVNTFIKIEEEIFPKATFSKMMGYANCLCRFNNETVSIDQIGTFKLAVNIPVEQQIASFPLTDIVEINLQFGKYFRNVGGNFVTLIDIVTKDQSFYFWVESLNVAHAIWHHELFSSVQISINEVFQKALELENEEAAVEAIRDNGENIPLFYGQGNDGVRS</sequence>
<reference evidence="3 5" key="2">
    <citation type="submission" date="2015-12" db="EMBL/GenBank/DDBJ databases">
        <authorList>
            <person name="Lauer A."/>
            <person name="Humrighouse B."/>
            <person name="Loparev V."/>
            <person name="Shewmaker P.L."/>
            <person name="Whitney A.M."/>
            <person name="McLaughlin R.W."/>
        </authorList>
    </citation>
    <scope>NUCLEOTIDE SEQUENCE [LARGE SCALE GENOMIC DNA]</scope>
    <source>
        <strain evidence="3 5">LMG 23085</strain>
    </source>
</reference>
<organism evidence="4 6">
    <name type="scientific">Enterococcus silesiacus</name>
    <dbReference type="NCBI Taxonomy" id="332949"/>
    <lineage>
        <taxon>Bacteria</taxon>
        <taxon>Bacillati</taxon>
        <taxon>Bacillota</taxon>
        <taxon>Bacilli</taxon>
        <taxon>Lactobacillales</taxon>
        <taxon>Enterococcaceae</taxon>
        <taxon>Enterococcus</taxon>
    </lineage>
</organism>
<dbReference type="SUPFAM" id="SSF47413">
    <property type="entry name" value="lambda repressor-like DNA-binding domains"/>
    <property type="match status" value="1"/>
</dbReference>
<keyword evidence="1" id="KW-0238">DNA-binding</keyword>
<dbReference type="InterPro" id="IPR001387">
    <property type="entry name" value="Cro/C1-type_HTH"/>
</dbReference>
<evidence type="ECO:0000313" key="3">
    <source>
        <dbReference type="EMBL" id="ALS02762.1"/>
    </source>
</evidence>
<dbReference type="Proteomes" id="UP000183039">
    <property type="component" value="Unassembled WGS sequence"/>
</dbReference>
<evidence type="ECO:0000259" key="2">
    <source>
        <dbReference type="PROSITE" id="PS50943"/>
    </source>
</evidence>
<proteinExistence type="predicted"/>
<dbReference type="Gene3D" id="1.10.260.40">
    <property type="entry name" value="lambda repressor-like DNA-binding domains"/>
    <property type="match status" value="1"/>
</dbReference>
<dbReference type="PANTHER" id="PTHR46558">
    <property type="entry name" value="TRACRIPTIONAL REGULATORY PROTEIN-RELATED-RELATED"/>
    <property type="match status" value="1"/>
</dbReference>
<dbReference type="Pfam" id="PF01381">
    <property type="entry name" value="HTH_3"/>
    <property type="match status" value="1"/>
</dbReference>
<keyword evidence="5" id="KW-1185">Reference proteome</keyword>
<reference evidence="4 6" key="1">
    <citation type="submission" date="2014-12" db="EMBL/GenBank/DDBJ databases">
        <title>Draft genome sequences of 29 type strains of Enterococci.</title>
        <authorList>
            <person name="Zhong Z."/>
            <person name="Sun Z."/>
            <person name="Liu W."/>
            <person name="Zhang W."/>
            <person name="Zhang H."/>
        </authorList>
    </citation>
    <scope>NUCLEOTIDE SEQUENCE [LARGE SCALE GENOMIC DNA]</scope>
    <source>
        <strain evidence="4 6">DSM 22801</strain>
    </source>
</reference>
<gene>
    <name evidence="3" type="ORF">ATZ33_15660</name>
    <name evidence="4" type="ORF">RV15_GL002567</name>
</gene>
<dbReference type="OrthoDB" id="9805856at2"/>
<dbReference type="PANTHER" id="PTHR46558:SF11">
    <property type="entry name" value="HTH-TYPE TRANSCRIPTIONAL REGULATOR XRE"/>
    <property type="match status" value="1"/>
</dbReference>
<dbReference type="InterPro" id="IPR010982">
    <property type="entry name" value="Lambda_DNA-bd_dom_sf"/>
</dbReference>
<dbReference type="CDD" id="cd00093">
    <property type="entry name" value="HTH_XRE"/>
    <property type="match status" value="1"/>
</dbReference>
<name>A0A0S3KEP3_9ENTE</name>
<evidence type="ECO:0000256" key="1">
    <source>
        <dbReference type="ARBA" id="ARBA00023125"/>
    </source>
</evidence>
<dbReference type="EMBL" id="JXLC01000037">
    <property type="protein sequence ID" value="OJG85502.1"/>
    <property type="molecule type" value="Genomic_DNA"/>
</dbReference>
<dbReference type="EMBL" id="CP013614">
    <property type="protein sequence ID" value="ALS02762.1"/>
    <property type="molecule type" value="Genomic_DNA"/>
</dbReference>